<dbReference type="Proteomes" id="UP000249842">
    <property type="component" value="Unassembled WGS sequence"/>
</dbReference>
<feature type="domain" description="VOC" evidence="1">
    <location>
        <begin position="5"/>
        <end position="121"/>
    </location>
</feature>
<dbReference type="EMBL" id="QFYP01000001">
    <property type="protein sequence ID" value="RAK59074.1"/>
    <property type="molecule type" value="Genomic_DNA"/>
</dbReference>
<keyword evidence="3" id="KW-1185">Reference proteome</keyword>
<dbReference type="InterPro" id="IPR004360">
    <property type="entry name" value="Glyas_Fos-R_dOase_dom"/>
</dbReference>
<dbReference type="InterPro" id="IPR037523">
    <property type="entry name" value="VOC_core"/>
</dbReference>
<reference evidence="3" key="1">
    <citation type="submission" date="2018-05" db="EMBL/GenBank/DDBJ databases">
        <authorList>
            <person name="Li X."/>
        </authorList>
    </citation>
    <scope>NUCLEOTIDE SEQUENCE [LARGE SCALE GENOMIC DNA]</scope>
    <source>
        <strain evidence="3">HKS-05</strain>
    </source>
</reference>
<proteinExistence type="predicted"/>
<dbReference type="PROSITE" id="PS51819">
    <property type="entry name" value="VOC"/>
    <property type="match status" value="1"/>
</dbReference>
<evidence type="ECO:0000313" key="2">
    <source>
        <dbReference type="EMBL" id="RAK59074.1"/>
    </source>
</evidence>
<evidence type="ECO:0000313" key="3">
    <source>
        <dbReference type="Proteomes" id="UP000249842"/>
    </source>
</evidence>
<accession>A0A328AZP3</accession>
<dbReference type="Gene3D" id="3.10.180.10">
    <property type="entry name" value="2,3-Dihydroxybiphenyl 1,2-Dioxygenase, domain 1"/>
    <property type="match status" value="1"/>
</dbReference>
<dbReference type="RefSeq" id="WP_111456367.1">
    <property type="nucleotide sequence ID" value="NZ_QFYP01000001.1"/>
</dbReference>
<dbReference type="Pfam" id="PF00903">
    <property type="entry name" value="Glyoxalase"/>
    <property type="match status" value="1"/>
</dbReference>
<name>A0A328AZP3_9CAUL</name>
<gene>
    <name evidence="2" type="ORF">DJ021_04275</name>
</gene>
<dbReference type="PANTHER" id="PTHR46142:SF3">
    <property type="entry name" value="F18B13.24 PROTEIN"/>
    <property type="match status" value="1"/>
</dbReference>
<sequence>MSIRTVDHINIASQKLRETRDFFVEVLGLTEGERPNFPFEGHWLYAGGRAVVHLQQADGPVAGTDATALNHFAFEISDFEAMVARLEQHGVAYRAVTVPGTAIRQAFLQDPNGVRVELNYRPSR</sequence>
<dbReference type="PANTHER" id="PTHR46142">
    <property type="match status" value="1"/>
</dbReference>
<dbReference type="InterPro" id="IPR029068">
    <property type="entry name" value="Glyas_Bleomycin-R_OHBP_Dase"/>
</dbReference>
<evidence type="ECO:0000259" key="1">
    <source>
        <dbReference type="PROSITE" id="PS51819"/>
    </source>
</evidence>
<organism evidence="2 3">
    <name type="scientific">Phenylobacterium hankyongense</name>
    <dbReference type="NCBI Taxonomy" id="1813876"/>
    <lineage>
        <taxon>Bacteria</taxon>
        <taxon>Pseudomonadati</taxon>
        <taxon>Pseudomonadota</taxon>
        <taxon>Alphaproteobacteria</taxon>
        <taxon>Caulobacterales</taxon>
        <taxon>Caulobacteraceae</taxon>
        <taxon>Phenylobacterium</taxon>
    </lineage>
</organism>
<dbReference type="OrthoDB" id="9803142at2"/>
<dbReference type="AlphaFoldDB" id="A0A328AZP3"/>
<comment type="caution">
    <text evidence="2">The sequence shown here is derived from an EMBL/GenBank/DDBJ whole genome shotgun (WGS) entry which is preliminary data.</text>
</comment>
<dbReference type="SUPFAM" id="SSF54593">
    <property type="entry name" value="Glyoxalase/Bleomycin resistance protein/Dihydroxybiphenyl dioxygenase"/>
    <property type="match status" value="1"/>
</dbReference>
<protein>
    <submittedName>
        <fullName evidence="2">Glyoxalase</fullName>
    </submittedName>
</protein>